<proteinExistence type="predicted"/>
<organism evidence="1 2">
    <name type="scientific">Alkalithermobacter thermoalcaliphilus JW-YL-7 = DSM 7308</name>
    <dbReference type="NCBI Taxonomy" id="1121328"/>
    <lineage>
        <taxon>Bacteria</taxon>
        <taxon>Bacillati</taxon>
        <taxon>Bacillota</taxon>
        <taxon>Clostridia</taxon>
        <taxon>Peptostreptococcales</taxon>
        <taxon>Tepidibacteraceae</taxon>
        <taxon>Alkalithermobacter</taxon>
    </lineage>
</organism>
<accession>A0A150FSV6</accession>
<protein>
    <recommendedName>
        <fullName evidence="3">Peptidase M15B and M15C DD-carboxypeptidase VanY/endolysin</fullName>
    </recommendedName>
</protein>
<gene>
    <name evidence="1" type="ORF">JWYL7_1778</name>
</gene>
<dbReference type="EMBL" id="LSFY01000001">
    <property type="protein sequence ID" value="KXZ40703.1"/>
    <property type="molecule type" value="Genomic_DNA"/>
</dbReference>
<reference evidence="1 2" key="1">
    <citation type="submission" date="2016-02" db="EMBL/GenBank/DDBJ databases">
        <title>Draft genome sequence for Clostridium paradoxum JW-YL-7.</title>
        <authorList>
            <person name="Utturkar S.M."/>
            <person name="Lancaster A."/>
            <person name="Poole F.L."/>
            <person name="Adams M.W."/>
            <person name="Brown S.D."/>
        </authorList>
    </citation>
    <scope>NUCLEOTIDE SEQUENCE [LARGE SCALE GENOMIC DNA]</scope>
    <source>
        <strain evidence="1 2">JW-YL-7</strain>
    </source>
</reference>
<dbReference type="Gene3D" id="3.30.1380.10">
    <property type="match status" value="1"/>
</dbReference>
<dbReference type="InterPro" id="IPR009045">
    <property type="entry name" value="Zn_M74/Hedgehog-like"/>
</dbReference>
<comment type="caution">
    <text evidence="1">The sequence shown here is derived from an EMBL/GenBank/DDBJ whole genome shotgun (WGS) entry which is preliminary data.</text>
</comment>
<dbReference type="Proteomes" id="UP000092605">
    <property type="component" value="Unassembled WGS sequence"/>
</dbReference>
<dbReference type="STRING" id="1121328.JWYL7_1778"/>
<dbReference type="AlphaFoldDB" id="A0A150FSV6"/>
<name>A0A150FSV6_CLOPD</name>
<sequence length="37" mass="4504">MYEPWHFRYVGVEIATKIKESGLTLDEYFDVVYPDYE</sequence>
<evidence type="ECO:0000313" key="2">
    <source>
        <dbReference type="Proteomes" id="UP000092605"/>
    </source>
</evidence>
<dbReference type="PATRIC" id="fig|1121328.3.peg.1790"/>
<evidence type="ECO:0000313" key="1">
    <source>
        <dbReference type="EMBL" id="KXZ40703.1"/>
    </source>
</evidence>
<evidence type="ECO:0008006" key="3">
    <source>
        <dbReference type="Google" id="ProtNLM"/>
    </source>
</evidence>